<evidence type="ECO:0000256" key="2">
    <source>
        <dbReference type="ARBA" id="ARBA00022763"/>
    </source>
</evidence>
<reference evidence="6" key="1">
    <citation type="journal article" date="2011" name="PLoS Biol.">
        <title>Gene gain and loss during evolution of obligate parasitism in the white rust pathogen of Arabidopsis thaliana.</title>
        <authorList>
            <person name="Kemen E."/>
            <person name="Gardiner A."/>
            <person name="Schultz-Larsen T."/>
            <person name="Kemen A.C."/>
            <person name="Balmuth A.L."/>
            <person name="Robert-Seilaniantz A."/>
            <person name="Bailey K."/>
            <person name="Holub E."/>
            <person name="Studholme D.J."/>
            <person name="Maclean D."/>
            <person name="Jones J.D."/>
        </authorList>
    </citation>
    <scope>NUCLEOTIDE SEQUENCE</scope>
</reference>
<keyword evidence="4" id="KW-0234">DNA repair</keyword>
<name>F0WQJ3_9STRA</name>
<keyword evidence="3" id="KW-0238">DNA-binding</keyword>
<dbReference type="InterPro" id="IPR009072">
    <property type="entry name" value="Histone-fold"/>
</dbReference>
<dbReference type="HOGENOM" id="CLU_1828904_0_0_1"/>
<dbReference type="SUPFAM" id="SSF47113">
    <property type="entry name" value="Histone-fold"/>
    <property type="match status" value="1"/>
</dbReference>
<keyword evidence="2" id="KW-0227">DNA damage</keyword>
<feature type="compositionally biased region" description="Basic and acidic residues" evidence="5">
    <location>
        <begin position="129"/>
        <end position="141"/>
    </location>
</feature>
<dbReference type="EMBL" id="FR824245">
    <property type="protein sequence ID" value="CCA23602.1"/>
    <property type="molecule type" value="Genomic_DNA"/>
</dbReference>
<evidence type="ECO:0000313" key="7">
    <source>
        <dbReference type="EMBL" id="CCA24163.1"/>
    </source>
</evidence>
<dbReference type="GO" id="GO:0006281">
    <property type="term" value="P:DNA repair"/>
    <property type="evidence" value="ECO:0007669"/>
    <property type="project" value="UniProtKB-KW"/>
</dbReference>
<evidence type="ECO:0000256" key="4">
    <source>
        <dbReference type="ARBA" id="ARBA00023204"/>
    </source>
</evidence>
<evidence type="ECO:0000256" key="1">
    <source>
        <dbReference type="ARBA" id="ARBA00006612"/>
    </source>
</evidence>
<evidence type="ECO:0000256" key="5">
    <source>
        <dbReference type="SAM" id="MobiDB-lite"/>
    </source>
</evidence>
<dbReference type="GO" id="GO:0031297">
    <property type="term" value="P:replication fork processing"/>
    <property type="evidence" value="ECO:0007669"/>
    <property type="project" value="TreeGrafter"/>
</dbReference>
<dbReference type="GO" id="GO:0071821">
    <property type="term" value="C:FANCM-MHF complex"/>
    <property type="evidence" value="ECO:0007669"/>
    <property type="project" value="InterPro"/>
</dbReference>
<protein>
    <submittedName>
        <fullName evidence="6">Uncharacterized protein AlNc14C200G8663</fullName>
    </submittedName>
    <submittedName>
        <fullName evidence="7">Uncharacterized protein AlNc14C224G9184</fullName>
    </submittedName>
</protein>
<proteinExistence type="inferred from homology"/>
<dbReference type="GO" id="GO:0000712">
    <property type="term" value="P:resolution of meiotic recombination intermediates"/>
    <property type="evidence" value="ECO:0007669"/>
    <property type="project" value="TreeGrafter"/>
</dbReference>
<dbReference type="InterPro" id="IPR029003">
    <property type="entry name" value="CENP-S/Mhf1"/>
</dbReference>
<dbReference type="GO" id="GO:0003677">
    <property type="term" value="F:DNA binding"/>
    <property type="evidence" value="ECO:0007669"/>
    <property type="project" value="UniProtKB-KW"/>
</dbReference>
<dbReference type="GO" id="GO:0046982">
    <property type="term" value="F:protein heterodimerization activity"/>
    <property type="evidence" value="ECO:0007669"/>
    <property type="project" value="InterPro"/>
</dbReference>
<dbReference type="EMBL" id="FR824269">
    <property type="protein sequence ID" value="CCA24163.1"/>
    <property type="molecule type" value="Genomic_DNA"/>
</dbReference>
<gene>
    <name evidence="6" type="primary">AlNc14C200G8663</name>
    <name evidence="7" type="synonym">AlNc14C224G9184</name>
    <name evidence="6" type="ORF">ALNC14_097460</name>
    <name evidence="7" type="ORF">ALNC14_103070</name>
</gene>
<dbReference type="Pfam" id="PF15630">
    <property type="entry name" value="CENP-S"/>
    <property type="match status" value="1"/>
</dbReference>
<dbReference type="GO" id="GO:0003682">
    <property type="term" value="F:chromatin binding"/>
    <property type="evidence" value="ECO:0007669"/>
    <property type="project" value="TreeGrafter"/>
</dbReference>
<dbReference type="PANTHER" id="PTHR22980:SF0">
    <property type="entry name" value="CENTROMERE PROTEIN S"/>
    <property type="match status" value="1"/>
</dbReference>
<dbReference type="PANTHER" id="PTHR22980">
    <property type="entry name" value="CORTISTATIN"/>
    <property type="match status" value="1"/>
</dbReference>
<reference evidence="6" key="2">
    <citation type="submission" date="2011-02" db="EMBL/GenBank/DDBJ databases">
        <authorList>
            <person name="MacLean D."/>
        </authorList>
    </citation>
    <scope>NUCLEOTIDE SEQUENCE</scope>
</reference>
<comment type="similarity">
    <text evidence="1">Belongs to the TAF9 family. CENP-S/MHF1 subfamily.</text>
</comment>
<organism evidence="6">
    <name type="scientific">Albugo laibachii Nc14</name>
    <dbReference type="NCBI Taxonomy" id="890382"/>
    <lineage>
        <taxon>Eukaryota</taxon>
        <taxon>Sar</taxon>
        <taxon>Stramenopiles</taxon>
        <taxon>Oomycota</taxon>
        <taxon>Peronosporomycetes</taxon>
        <taxon>Albuginales</taxon>
        <taxon>Albuginaceae</taxon>
        <taxon>Albugo</taxon>
    </lineage>
</organism>
<evidence type="ECO:0000313" key="6">
    <source>
        <dbReference type="EMBL" id="CCA23602.1"/>
    </source>
</evidence>
<sequence>MSHEQIREAVLYAVGTICEREGTAASSNASFHSVLFPDTKQHEAHTVDTQVRRKRPETSKETLTILTDLLIKQAQLMATELQHFARHANRKVIKSEDVLLCARRQPKIMQSLTLFHQTQSKQTSKKRKSLDQSDHTELAQK</sequence>
<dbReference type="CDD" id="cd22919">
    <property type="entry name" value="HFD_CENP-S"/>
    <property type="match status" value="1"/>
</dbReference>
<evidence type="ECO:0000256" key="3">
    <source>
        <dbReference type="ARBA" id="ARBA00023125"/>
    </source>
</evidence>
<accession>F0WQJ3</accession>
<feature type="region of interest" description="Disordered" evidence="5">
    <location>
        <begin position="114"/>
        <end position="141"/>
    </location>
</feature>
<dbReference type="Gene3D" id="1.10.20.10">
    <property type="entry name" value="Histone, subunit A"/>
    <property type="match status" value="1"/>
</dbReference>
<dbReference type="AlphaFoldDB" id="F0WQJ3"/>